<proteinExistence type="predicted"/>
<organism evidence="3 4">
    <name type="scientific">Polarella glacialis</name>
    <name type="common">Dinoflagellate</name>
    <dbReference type="NCBI Taxonomy" id="89957"/>
    <lineage>
        <taxon>Eukaryota</taxon>
        <taxon>Sar</taxon>
        <taxon>Alveolata</taxon>
        <taxon>Dinophyceae</taxon>
        <taxon>Suessiales</taxon>
        <taxon>Suessiaceae</taxon>
        <taxon>Polarella</taxon>
    </lineage>
</organism>
<feature type="compositionally biased region" description="Low complexity" evidence="1">
    <location>
        <begin position="215"/>
        <end position="253"/>
    </location>
</feature>
<evidence type="ECO:0000256" key="1">
    <source>
        <dbReference type="SAM" id="MobiDB-lite"/>
    </source>
</evidence>
<feature type="signal peptide" evidence="2">
    <location>
        <begin position="1"/>
        <end position="18"/>
    </location>
</feature>
<accession>A0A813GAR3</accession>
<dbReference type="OrthoDB" id="467782at2759"/>
<keyword evidence="4" id="KW-1185">Reference proteome</keyword>
<comment type="caution">
    <text evidence="3">The sequence shown here is derived from an EMBL/GenBank/DDBJ whole genome shotgun (WGS) entry which is preliminary data.</text>
</comment>
<evidence type="ECO:0000313" key="4">
    <source>
        <dbReference type="Proteomes" id="UP000654075"/>
    </source>
</evidence>
<reference evidence="3" key="1">
    <citation type="submission" date="2021-02" db="EMBL/GenBank/DDBJ databases">
        <authorList>
            <person name="Dougan E. K."/>
            <person name="Rhodes N."/>
            <person name="Thang M."/>
            <person name="Chan C."/>
        </authorList>
    </citation>
    <scope>NUCLEOTIDE SEQUENCE</scope>
</reference>
<feature type="chain" id="PRO_5032471296" evidence="2">
    <location>
        <begin position="19"/>
        <end position="390"/>
    </location>
</feature>
<gene>
    <name evidence="3" type="ORF">PGLA1383_LOCUS41078</name>
</gene>
<feature type="region of interest" description="Disordered" evidence="1">
    <location>
        <begin position="364"/>
        <end position="390"/>
    </location>
</feature>
<evidence type="ECO:0000256" key="2">
    <source>
        <dbReference type="SAM" id="SignalP"/>
    </source>
</evidence>
<feature type="compositionally biased region" description="Acidic residues" evidence="1">
    <location>
        <begin position="123"/>
        <end position="137"/>
    </location>
</feature>
<keyword evidence="2" id="KW-0732">Signal</keyword>
<dbReference type="EMBL" id="CAJNNV010028256">
    <property type="protein sequence ID" value="CAE8623867.1"/>
    <property type="molecule type" value="Genomic_DNA"/>
</dbReference>
<feature type="region of interest" description="Disordered" evidence="1">
    <location>
        <begin position="88"/>
        <end position="188"/>
    </location>
</feature>
<evidence type="ECO:0000313" key="3">
    <source>
        <dbReference type="EMBL" id="CAE8623867.1"/>
    </source>
</evidence>
<dbReference type="Proteomes" id="UP000654075">
    <property type="component" value="Unassembled WGS sequence"/>
</dbReference>
<feature type="non-terminal residue" evidence="3">
    <location>
        <position position="1"/>
    </location>
</feature>
<protein>
    <submittedName>
        <fullName evidence="3">Uncharacterized protein</fullName>
    </submittedName>
</protein>
<sequence length="390" mass="42769">FPLLSLAEFLRLQHLASADELPPSAAAQELLGESSPLLQRLRLRLWAIRSCGDCEGEAKEEQQEQDNEQGGEANALRVDAQIKLEVKQEDEEAAEGAAAGGVLEDGYGGEPQEQQFLEVREEPQDEEQQEEQQEEQEDRAPEPGALSMRTVKEELGDEEQQQSAVKEELCDEEQQQLLPPSVQGKQLRCPEERDLRAAIRAALRRHAMRASSSNADISDAVSSSCSDAAGQTTKNSNNNNKNNNNNSNSNSNNNNYTNNNTSCGCCGAKLRWAGTATEHCYRRFGRRSAKRRAYLRDDFAKAPWPTAKLLRLPDGGLVVWRPEWRVGPPEDASAGGWEDQASAGGVISWGVEPSTLAFGEGFEVSFRDEPGPSGSTRGAQRGSEEDRCPG</sequence>
<dbReference type="AlphaFoldDB" id="A0A813GAR3"/>
<feature type="non-terminal residue" evidence="3">
    <location>
        <position position="390"/>
    </location>
</feature>
<name>A0A813GAR3_POLGL</name>
<feature type="region of interest" description="Disordered" evidence="1">
    <location>
        <begin position="207"/>
        <end position="253"/>
    </location>
</feature>